<dbReference type="AlphaFoldDB" id="A0A1G6P218"/>
<keyword evidence="9" id="KW-1185">Reference proteome</keyword>
<dbReference type="CDD" id="cd16011">
    <property type="entry name" value="iPGM_like"/>
    <property type="match status" value="1"/>
</dbReference>
<dbReference type="GO" id="GO:0004619">
    <property type="term" value="F:phosphoglycerate mutase activity"/>
    <property type="evidence" value="ECO:0007669"/>
    <property type="project" value="UniProtKB-EC"/>
</dbReference>
<dbReference type="OrthoDB" id="9804453at2"/>
<dbReference type="InterPro" id="IPR023665">
    <property type="entry name" value="ApgAM_prokaryotes"/>
</dbReference>
<dbReference type="InterPro" id="IPR017850">
    <property type="entry name" value="Alkaline_phosphatase_core_sf"/>
</dbReference>
<comment type="catalytic activity">
    <reaction evidence="1">
        <text>(2R)-2-phosphoglycerate = (2R)-3-phosphoglycerate</text>
        <dbReference type="Rhea" id="RHEA:15901"/>
        <dbReference type="ChEBI" id="CHEBI:58272"/>
        <dbReference type="ChEBI" id="CHEBI:58289"/>
        <dbReference type="EC" id="5.4.2.12"/>
    </reaction>
</comment>
<dbReference type="PANTHER" id="PTHR31209">
    <property type="entry name" value="COFACTOR-INDEPENDENT PHOSPHOGLYCERATE MUTASE"/>
    <property type="match status" value="1"/>
</dbReference>
<dbReference type="PANTHER" id="PTHR31209:SF4">
    <property type="entry name" value="2,3-BISPHOSPHOGLYCERATE-INDEPENDENT PHOSPHOGLYCERATE MUTASE"/>
    <property type="match status" value="1"/>
</dbReference>
<dbReference type="Gene3D" id="3.40.720.10">
    <property type="entry name" value="Alkaline Phosphatase, subunit A"/>
    <property type="match status" value="2"/>
</dbReference>
<evidence type="ECO:0000259" key="7">
    <source>
        <dbReference type="Pfam" id="PF01676"/>
    </source>
</evidence>
<dbReference type="InterPro" id="IPR004456">
    <property type="entry name" value="Pglycerate_mutase_ApgM"/>
</dbReference>
<keyword evidence="5" id="KW-0324">Glycolysis</keyword>
<name>A0A1G6P218_9BACT</name>
<comment type="function">
    <text evidence="2">Catalyzes the interconversion of 2-phosphoglycerate and 3-phosphoglycerate.</text>
</comment>
<evidence type="ECO:0000256" key="4">
    <source>
        <dbReference type="ARBA" id="ARBA00005524"/>
    </source>
</evidence>
<dbReference type="Proteomes" id="UP000199411">
    <property type="component" value="Unassembled WGS sequence"/>
</dbReference>
<dbReference type="EMBL" id="FMYU01000008">
    <property type="protein sequence ID" value="SDC74213.1"/>
    <property type="molecule type" value="Genomic_DNA"/>
</dbReference>
<accession>A0A1G6P218</accession>
<dbReference type="GO" id="GO:0046872">
    <property type="term" value="F:metal ion binding"/>
    <property type="evidence" value="ECO:0007669"/>
    <property type="project" value="InterPro"/>
</dbReference>
<sequence>MKYLILLGDGMADYKIKELDNKTPLEYANTPYMDKLASGTVGLLKTVPDGLPPGSDVANLSAIGYNPKQIYTGRAPIEALAKNIALGPDDVAYRCNFVTIENDIMKDFSASHISSDDAKKLIDLLNEQLKLDNIKFFAGVSYRNLMVWKNGKTDSTTPPHDITDKNINDYLPKGEARNELIKIMQMAKEILKNPINNTSANAIWLWGEGKAPKAPSYREVYGINGAVISAVDLMKGIGKLLKLETPYVEGATGFIDTNYDGKMKAAYNALKELGFAYVHIEAPDEAGHMGDLELKIKAIELFDKNIAAPAIEFAKEFDLKIACLPDHPTPISLKTHTSDPVPFAIWHGQSGSKKYCEDLGKIGIFLENGTEFGKFFFKDT</sequence>
<evidence type="ECO:0000256" key="5">
    <source>
        <dbReference type="ARBA" id="ARBA00023152"/>
    </source>
</evidence>
<dbReference type="NCBIfam" id="NF003242">
    <property type="entry name" value="PRK04200.1"/>
    <property type="match status" value="1"/>
</dbReference>
<dbReference type="InterPro" id="IPR006124">
    <property type="entry name" value="Metalloenzyme"/>
</dbReference>
<organism evidence="8 9">
    <name type="scientific">Desulfurella multipotens</name>
    <dbReference type="NCBI Taxonomy" id="79269"/>
    <lineage>
        <taxon>Bacteria</taxon>
        <taxon>Pseudomonadati</taxon>
        <taxon>Campylobacterota</taxon>
        <taxon>Desulfurellia</taxon>
        <taxon>Desulfurellales</taxon>
        <taxon>Desulfurellaceae</taxon>
        <taxon>Desulfurella</taxon>
    </lineage>
</organism>
<protein>
    <submittedName>
        <fullName evidence="8">2,3-bisphosphoglycerate-independent phosphoglycerate mutase</fullName>
    </submittedName>
</protein>
<gene>
    <name evidence="8" type="ORF">SAMN05660835_01304</name>
</gene>
<dbReference type="Pfam" id="PF10143">
    <property type="entry name" value="PhosphMutase"/>
    <property type="match status" value="1"/>
</dbReference>
<comment type="pathway">
    <text evidence="3">Carbohydrate degradation.</text>
</comment>
<evidence type="ECO:0000313" key="9">
    <source>
        <dbReference type="Proteomes" id="UP000199411"/>
    </source>
</evidence>
<feature type="domain" description="Metalloenzyme" evidence="7">
    <location>
        <begin position="1"/>
        <end position="356"/>
    </location>
</feature>
<dbReference type="RefSeq" id="WP_092129051.1">
    <property type="nucleotide sequence ID" value="NZ_FMYU01000008.1"/>
</dbReference>
<evidence type="ECO:0000256" key="1">
    <source>
        <dbReference type="ARBA" id="ARBA00000370"/>
    </source>
</evidence>
<dbReference type="NCBIfam" id="TIGR02535">
    <property type="entry name" value="hyp_Hser_kinase"/>
    <property type="match status" value="1"/>
</dbReference>
<dbReference type="SUPFAM" id="SSF53649">
    <property type="entry name" value="Alkaline phosphatase-like"/>
    <property type="match status" value="1"/>
</dbReference>
<comment type="similarity">
    <text evidence="4">Belongs to the BPG-independent phosphoglycerate mutase family. A-PGAM subfamily.</text>
</comment>
<dbReference type="Pfam" id="PF01676">
    <property type="entry name" value="Metalloenzyme"/>
    <property type="match status" value="1"/>
</dbReference>
<dbReference type="PIRSF" id="PIRSF006392">
    <property type="entry name" value="IPGAM_arch"/>
    <property type="match status" value="1"/>
</dbReference>
<evidence type="ECO:0000256" key="3">
    <source>
        <dbReference type="ARBA" id="ARBA00004921"/>
    </source>
</evidence>
<evidence type="ECO:0000313" key="8">
    <source>
        <dbReference type="EMBL" id="SDC74213.1"/>
    </source>
</evidence>
<evidence type="ECO:0000256" key="6">
    <source>
        <dbReference type="ARBA" id="ARBA00023235"/>
    </source>
</evidence>
<keyword evidence="6" id="KW-0413">Isomerase</keyword>
<dbReference type="NCBIfam" id="TIGR00306">
    <property type="entry name" value="apgM"/>
    <property type="match status" value="1"/>
</dbReference>
<evidence type="ECO:0000256" key="2">
    <source>
        <dbReference type="ARBA" id="ARBA00002315"/>
    </source>
</evidence>
<proteinExistence type="inferred from homology"/>
<reference evidence="9" key="1">
    <citation type="submission" date="2016-10" db="EMBL/GenBank/DDBJ databases">
        <authorList>
            <person name="Varghese N."/>
            <person name="Submissions S."/>
        </authorList>
    </citation>
    <scope>NUCLEOTIDE SEQUENCE [LARGE SCALE GENOMIC DNA]</scope>
    <source>
        <strain evidence="9">DSM 8415</strain>
    </source>
</reference>
<dbReference type="GO" id="GO:0006096">
    <property type="term" value="P:glycolytic process"/>
    <property type="evidence" value="ECO:0007669"/>
    <property type="project" value="UniProtKB-KW"/>
</dbReference>